<keyword evidence="1" id="KW-0732">Signal</keyword>
<evidence type="ECO:0000256" key="1">
    <source>
        <dbReference type="SAM" id="SignalP"/>
    </source>
</evidence>
<feature type="chain" id="PRO_5046679252" description="Metalloprotease StcE C-terminal domain-containing protein" evidence="1">
    <location>
        <begin position="26"/>
        <end position="527"/>
    </location>
</feature>
<dbReference type="RefSeq" id="WP_017021601.1">
    <property type="nucleotide sequence ID" value="NZ_AJYJ02000098.1"/>
</dbReference>
<comment type="caution">
    <text evidence="3">The sequence shown here is derived from an EMBL/GenBank/DDBJ whole genome shotgun (WGS) entry which is preliminary data.</text>
</comment>
<feature type="domain" description="Metalloprotease StcE C-terminal" evidence="2">
    <location>
        <begin position="243"/>
        <end position="331"/>
    </location>
</feature>
<protein>
    <recommendedName>
        <fullName evidence="2">Metalloprotease StcE C-terminal domain-containing protein</fullName>
    </recommendedName>
</protein>
<feature type="domain" description="Metalloprotease StcE C-terminal" evidence="2">
    <location>
        <begin position="435"/>
        <end position="524"/>
    </location>
</feature>
<accession>A0ABX3ATH9</accession>
<feature type="signal peptide" evidence="1">
    <location>
        <begin position="1"/>
        <end position="25"/>
    </location>
</feature>
<evidence type="ECO:0000259" key="2">
    <source>
        <dbReference type="Pfam" id="PF17945"/>
    </source>
</evidence>
<evidence type="ECO:0000313" key="3">
    <source>
        <dbReference type="EMBL" id="OEF11834.1"/>
    </source>
</evidence>
<sequence length="527" mass="58821">MNTSWITNLSISTIFILLVSGLNHANANANANNYSLSISSKNIGGNAGAIYFGLIDGELPTSFDNEDQHRNIYWKSKEGTVIGQQGYLLESTVIVDKVAFCVDSKCSNYIDIKRKTKRIQRIQRMNSNKASLDVRVLESDKLATGITPISITDFDIIDGNPIFIYQEHLDQNRNILSSKIVYKELSTFLMGKELKSDTKNFQACSIAGFESSEPTYIEACTNIHSINNTIVPKPPITSENIQGCIISLETNEKYCLKIGQRSGYTLPAWINKHQVYVQADEGTHVTLSDWDNLSYNRIANFVGTVENKNLKSVKAANGQNLDFSHPRSMRVGANNTPLGCIRSIDGKNKYCMPKGERSNYILPNWIKGKEVYVDASYGVKVMLSDWANLSYNRIASFVGTVENHALNNIKANTGKYLNFSRPKSMRVLSDNTPLGCIYKKNSNLKYCLPIGQRSGYSLPSWISKKEVDVKVHSNAAVRLSDFDNLSYGHIATFKSNTKNKDLEHVKANNGNYLDFSEPRSMAVLSAD</sequence>
<dbReference type="EMBL" id="AJYJ02000098">
    <property type="protein sequence ID" value="OEF11834.1"/>
    <property type="molecule type" value="Genomic_DNA"/>
</dbReference>
<dbReference type="Gene3D" id="2.60.20.40">
    <property type="match status" value="3"/>
</dbReference>
<dbReference type="InterPro" id="IPR040966">
    <property type="entry name" value="StcE_C"/>
</dbReference>
<reference evidence="3 4" key="1">
    <citation type="journal article" date="2012" name="Science">
        <title>Ecological populations of bacteria act as socially cohesive units of antibiotic production and resistance.</title>
        <authorList>
            <person name="Cordero O.X."/>
            <person name="Wildschutte H."/>
            <person name="Kirkup B."/>
            <person name="Proehl S."/>
            <person name="Ngo L."/>
            <person name="Hussain F."/>
            <person name="Le Roux F."/>
            <person name="Mincer T."/>
            <person name="Polz M.F."/>
        </authorList>
    </citation>
    <scope>NUCLEOTIDE SEQUENCE [LARGE SCALE GENOMIC DNA]</scope>
    <source>
        <strain evidence="3 4">5S-186</strain>
    </source>
</reference>
<gene>
    <name evidence="3" type="ORF">A1Q5_09835</name>
</gene>
<keyword evidence="4" id="KW-1185">Reference proteome</keyword>
<evidence type="ECO:0000313" key="4">
    <source>
        <dbReference type="Proteomes" id="UP000095059"/>
    </source>
</evidence>
<feature type="domain" description="Metalloprotease StcE C-terminal" evidence="2">
    <location>
        <begin position="339"/>
        <end position="428"/>
    </location>
</feature>
<proteinExistence type="predicted"/>
<organism evidence="3 4">
    <name type="scientific">Aliivibrio logei 5S-186</name>
    <dbReference type="NCBI Taxonomy" id="626086"/>
    <lineage>
        <taxon>Bacteria</taxon>
        <taxon>Pseudomonadati</taxon>
        <taxon>Pseudomonadota</taxon>
        <taxon>Gammaproteobacteria</taxon>
        <taxon>Vibrionales</taxon>
        <taxon>Vibrionaceae</taxon>
        <taxon>Aliivibrio</taxon>
    </lineage>
</organism>
<dbReference type="Proteomes" id="UP000095059">
    <property type="component" value="Unassembled WGS sequence"/>
</dbReference>
<dbReference type="Pfam" id="PF17945">
    <property type="entry name" value="Crystall_4"/>
    <property type="match status" value="3"/>
</dbReference>
<name>A0ABX3ATH9_ALILO</name>